<reference evidence="2" key="1">
    <citation type="submission" date="2019-03" db="EMBL/GenBank/DDBJ databases">
        <authorList>
            <person name="Mank J."/>
            <person name="Almeida P."/>
        </authorList>
    </citation>
    <scope>NUCLEOTIDE SEQUENCE</scope>
    <source>
        <strain evidence="2">78183</strain>
    </source>
</reference>
<evidence type="ECO:0000256" key="1">
    <source>
        <dbReference type="SAM" id="MobiDB-lite"/>
    </source>
</evidence>
<evidence type="ECO:0000313" key="2">
    <source>
        <dbReference type="EMBL" id="VFU36435.1"/>
    </source>
</evidence>
<dbReference type="EMBL" id="CAADRP010001113">
    <property type="protein sequence ID" value="VFU36435.1"/>
    <property type="molecule type" value="Genomic_DNA"/>
</dbReference>
<feature type="region of interest" description="Disordered" evidence="1">
    <location>
        <begin position="1"/>
        <end position="26"/>
    </location>
</feature>
<sequence>MESSQPNNSAKFKSQTFSRANRESGENVKLKHKSCCLFPSPLPIFKSNNIKDNTLVEYKEKHVMACIDRKKDCVEVLIIKDNKR</sequence>
<organism evidence="2">
    <name type="scientific">Salix viminalis</name>
    <name type="common">Common osier</name>
    <name type="synonym">Basket willow</name>
    <dbReference type="NCBI Taxonomy" id="40686"/>
    <lineage>
        <taxon>Eukaryota</taxon>
        <taxon>Viridiplantae</taxon>
        <taxon>Streptophyta</taxon>
        <taxon>Embryophyta</taxon>
        <taxon>Tracheophyta</taxon>
        <taxon>Spermatophyta</taxon>
        <taxon>Magnoliopsida</taxon>
        <taxon>eudicotyledons</taxon>
        <taxon>Gunneridae</taxon>
        <taxon>Pentapetalae</taxon>
        <taxon>rosids</taxon>
        <taxon>fabids</taxon>
        <taxon>Malpighiales</taxon>
        <taxon>Salicaceae</taxon>
        <taxon>Saliceae</taxon>
        <taxon>Salix</taxon>
    </lineage>
</organism>
<name>A0A6N2L6A6_SALVM</name>
<proteinExistence type="predicted"/>
<accession>A0A6N2L6A6</accession>
<feature type="compositionally biased region" description="Polar residues" evidence="1">
    <location>
        <begin position="1"/>
        <end position="19"/>
    </location>
</feature>
<dbReference type="AlphaFoldDB" id="A0A6N2L6A6"/>
<protein>
    <submittedName>
        <fullName evidence="2">Uncharacterized protein</fullName>
    </submittedName>
</protein>
<gene>
    <name evidence="2" type="ORF">SVIM_LOCUS183542</name>
</gene>